<accession>F5L3M3</accession>
<dbReference type="EMBL" id="AFCE01000051">
    <property type="protein sequence ID" value="EGL84057.1"/>
    <property type="molecule type" value="Genomic_DNA"/>
</dbReference>
<organism evidence="1 2">
    <name type="scientific">Caldalkalibacillus thermarum (strain TA2.A1)</name>
    <dbReference type="NCBI Taxonomy" id="986075"/>
    <lineage>
        <taxon>Bacteria</taxon>
        <taxon>Bacillati</taxon>
        <taxon>Bacillota</taxon>
        <taxon>Bacilli</taxon>
        <taxon>Bacillales</taxon>
        <taxon>Bacillaceae</taxon>
        <taxon>Caldalkalibacillus</taxon>
    </lineage>
</organism>
<gene>
    <name evidence="1" type="ORF">CathTA2_0382</name>
</gene>
<reference evidence="1 2" key="1">
    <citation type="journal article" date="2011" name="J. Bacteriol.">
        <title>Draft genome sequence of the thermoalkaliphilic Caldalkalibacillus thermarum strain TA2.A1.</title>
        <authorList>
            <person name="Kalamorz F."/>
            <person name="Keis S."/>
            <person name="McMillan D.G."/>
            <person name="Olsson K."/>
            <person name="Stanton J.A."/>
            <person name="Stockwell P."/>
            <person name="Black M.A."/>
            <person name="Klingeman D.M."/>
            <person name="Land M.L."/>
            <person name="Han C.S."/>
            <person name="Martin S.L."/>
            <person name="Becher S.A."/>
            <person name="Peddie C.J."/>
            <person name="Morgan H.W."/>
            <person name="Matthies D."/>
            <person name="Preiss L."/>
            <person name="Meier T."/>
            <person name="Brown S.D."/>
            <person name="Cook G.M."/>
        </authorList>
    </citation>
    <scope>NUCLEOTIDE SEQUENCE [LARGE SCALE GENOMIC DNA]</scope>
    <source>
        <strain evidence="1 2">TA2.A1</strain>
    </source>
</reference>
<sequence>MADKSWDEWVQYIADQYDLDIKKDKETQKQKKILEAAIHVFAEKGFSGASHK</sequence>
<evidence type="ECO:0000313" key="1">
    <source>
        <dbReference type="EMBL" id="EGL84057.1"/>
    </source>
</evidence>
<dbReference type="AlphaFoldDB" id="F5L3M3"/>
<dbReference type="Gene3D" id="1.10.10.60">
    <property type="entry name" value="Homeodomain-like"/>
    <property type="match status" value="1"/>
</dbReference>
<name>F5L3M3_CALTT</name>
<dbReference type="Proteomes" id="UP000010716">
    <property type="component" value="Unassembled WGS sequence"/>
</dbReference>
<evidence type="ECO:0000313" key="2">
    <source>
        <dbReference type="Proteomes" id="UP000010716"/>
    </source>
</evidence>
<protein>
    <submittedName>
        <fullName evidence="1">Uncharacterized protein</fullName>
    </submittedName>
</protein>
<dbReference type="RefSeq" id="WP_007502564.1">
    <property type="nucleotide sequence ID" value="NZ_AFCE01000051.1"/>
</dbReference>
<proteinExistence type="predicted"/>
<comment type="caution">
    <text evidence="1">The sequence shown here is derived from an EMBL/GenBank/DDBJ whole genome shotgun (WGS) entry which is preliminary data.</text>
</comment>